<evidence type="ECO:0000256" key="2">
    <source>
        <dbReference type="ARBA" id="ARBA00012502"/>
    </source>
</evidence>
<gene>
    <name evidence="7" type="ORF">ACFFMS_20840</name>
</gene>
<dbReference type="InterPro" id="IPR002569">
    <property type="entry name" value="Met_Sox_Rdtase_MsrA_dom"/>
</dbReference>
<reference evidence="7 8" key="1">
    <citation type="submission" date="2024-09" db="EMBL/GenBank/DDBJ databases">
        <authorList>
            <person name="Sun Q."/>
            <person name="Mori K."/>
        </authorList>
    </citation>
    <scope>NUCLEOTIDE SEQUENCE [LARGE SCALE GENOMIC DNA]</scope>
    <source>
        <strain evidence="7 8">JCM 11201</strain>
    </source>
</reference>
<dbReference type="InterPro" id="IPR036509">
    <property type="entry name" value="Met_Sox_Rdtase_MsrA_sf"/>
</dbReference>
<evidence type="ECO:0000256" key="4">
    <source>
        <dbReference type="ARBA" id="ARBA00047806"/>
    </source>
</evidence>
<keyword evidence="3 7" id="KW-0560">Oxidoreductase</keyword>
<evidence type="ECO:0000259" key="6">
    <source>
        <dbReference type="Pfam" id="PF01625"/>
    </source>
</evidence>
<keyword evidence="8" id="KW-1185">Reference proteome</keyword>
<evidence type="ECO:0000256" key="3">
    <source>
        <dbReference type="ARBA" id="ARBA00023002"/>
    </source>
</evidence>
<evidence type="ECO:0000256" key="1">
    <source>
        <dbReference type="ARBA" id="ARBA00005591"/>
    </source>
</evidence>
<proteinExistence type="inferred from homology"/>
<dbReference type="EC" id="1.8.4.11" evidence="2"/>
<dbReference type="PANTHER" id="PTHR43774:SF1">
    <property type="entry name" value="PEPTIDE METHIONINE SULFOXIDE REDUCTASE MSRA 2"/>
    <property type="match status" value="1"/>
</dbReference>
<dbReference type="SUPFAM" id="SSF55068">
    <property type="entry name" value="Peptide methionine sulfoxide reductase"/>
    <property type="match status" value="1"/>
</dbReference>
<evidence type="ECO:0000313" key="8">
    <source>
        <dbReference type="Proteomes" id="UP001589609"/>
    </source>
</evidence>
<comment type="similarity">
    <text evidence="1">Belongs to the MsrA Met sulfoxide reductase family.</text>
</comment>
<dbReference type="GO" id="GO:0008113">
    <property type="term" value="F:peptide-methionine (S)-S-oxide reductase activity"/>
    <property type="evidence" value="ECO:0007669"/>
    <property type="project" value="UniProtKB-EC"/>
</dbReference>
<comment type="caution">
    <text evidence="7">The sequence shown here is derived from an EMBL/GenBank/DDBJ whole genome shotgun (WGS) entry which is preliminary data.</text>
</comment>
<sequence length="125" mass="14649">MERAVFGASEFFSQQAFITSFRGIEHVQTGHLKGKNVEIVEIWFNPWKVSYNELLELFFDLHNPTSREGKQIKNQSLIFFSDIQQLTVAKQKKNELKHLFTDEIITEITPVWEYANSLEEIKLIS</sequence>
<comment type="catalytic activity">
    <reaction evidence="5">
        <text>[thioredoxin]-disulfide + L-methionine + H2O = L-methionine (S)-S-oxide + [thioredoxin]-dithiol</text>
        <dbReference type="Rhea" id="RHEA:19993"/>
        <dbReference type="Rhea" id="RHEA-COMP:10698"/>
        <dbReference type="Rhea" id="RHEA-COMP:10700"/>
        <dbReference type="ChEBI" id="CHEBI:15377"/>
        <dbReference type="ChEBI" id="CHEBI:29950"/>
        <dbReference type="ChEBI" id="CHEBI:50058"/>
        <dbReference type="ChEBI" id="CHEBI:57844"/>
        <dbReference type="ChEBI" id="CHEBI:58772"/>
        <dbReference type="EC" id="1.8.4.11"/>
    </reaction>
</comment>
<evidence type="ECO:0000256" key="5">
    <source>
        <dbReference type="ARBA" id="ARBA00048782"/>
    </source>
</evidence>
<dbReference type="PANTHER" id="PTHR43774">
    <property type="entry name" value="PEPTIDE METHIONINE SULFOXIDE REDUCTASE"/>
    <property type="match status" value="1"/>
</dbReference>
<protein>
    <recommendedName>
        <fullName evidence="2">peptide-methionine (S)-S-oxide reductase</fullName>
        <ecNumber evidence="2">1.8.4.11</ecNumber>
    </recommendedName>
</protein>
<dbReference type="Pfam" id="PF01625">
    <property type="entry name" value="PMSR"/>
    <property type="match status" value="1"/>
</dbReference>
<organism evidence="7 8">
    <name type="scientific">Ectobacillus funiculus</name>
    <dbReference type="NCBI Taxonomy" id="137993"/>
    <lineage>
        <taxon>Bacteria</taxon>
        <taxon>Bacillati</taxon>
        <taxon>Bacillota</taxon>
        <taxon>Bacilli</taxon>
        <taxon>Bacillales</taxon>
        <taxon>Bacillaceae</taxon>
        <taxon>Ectobacillus</taxon>
    </lineage>
</organism>
<evidence type="ECO:0000313" key="7">
    <source>
        <dbReference type="EMBL" id="MFB9760732.1"/>
    </source>
</evidence>
<feature type="domain" description="Peptide methionine sulphoxide reductase MsrA" evidence="6">
    <location>
        <begin position="25"/>
        <end position="116"/>
    </location>
</feature>
<dbReference type="Proteomes" id="UP001589609">
    <property type="component" value="Unassembled WGS sequence"/>
</dbReference>
<accession>A0ABV5WK07</accession>
<dbReference type="EMBL" id="JBHMAF010000167">
    <property type="protein sequence ID" value="MFB9760732.1"/>
    <property type="molecule type" value="Genomic_DNA"/>
</dbReference>
<dbReference type="Gene3D" id="3.30.1060.10">
    <property type="entry name" value="Peptide methionine sulphoxide reductase MsrA"/>
    <property type="match status" value="1"/>
</dbReference>
<name>A0ABV5WK07_9BACI</name>
<comment type="catalytic activity">
    <reaction evidence="4">
        <text>L-methionyl-[protein] + [thioredoxin]-disulfide + H2O = L-methionyl-(S)-S-oxide-[protein] + [thioredoxin]-dithiol</text>
        <dbReference type="Rhea" id="RHEA:14217"/>
        <dbReference type="Rhea" id="RHEA-COMP:10698"/>
        <dbReference type="Rhea" id="RHEA-COMP:10700"/>
        <dbReference type="Rhea" id="RHEA-COMP:12313"/>
        <dbReference type="Rhea" id="RHEA-COMP:12315"/>
        <dbReference type="ChEBI" id="CHEBI:15377"/>
        <dbReference type="ChEBI" id="CHEBI:16044"/>
        <dbReference type="ChEBI" id="CHEBI:29950"/>
        <dbReference type="ChEBI" id="CHEBI:44120"/>
        <dbReference type="ChEBI" id="CHEBI:50058"/>
        <dbReference type="EC" id="1.8.4.11"/>
    </reaction>
</comment>
<dbReference type="RefSeq" id="WP_379951017.1">
    <property type="nucleotide sequence ID" value="NZ_JBHMAF010000167.1"/>
</dbReference>